<dbReference type="PANTHER" id="PTHR48081">
    <property type="entry name" value="AB HYDROLASE SUPERFAMILY PROTEIN C4A8.06C"/>
    <property type="match status" value="1"/>
</dbReference>
<dbReference type="PROSITE" id="PS01174">
    <property type="entry name" value="LIPASE_GDXG_SER"/>
    <property type="match status" value="1"/>
</dbReference>
<gene>
    <name evidence="5" type="ORF">LKD32_01215</name>
</gene>
<feature type="domain" description="Alpha/beta hydrolase fold-3" evidence="4">
    <location>
        <begin position="75"/>
        <end position="279"/>
    </location>
</feature>
<dbReference type="InterPro" id="IPR013094">
    <property type="entry name" value="AB_hydrolase_3"/>
</dbReference>
<evidence type="ECO:0000256" key="1">
    <source>
        <dbReference type="ARBA" id="ARBA00010515"/>
    </source>
</evidence>
<dbReference type="InterPro" id="IPR033140">
    <property type="entry name" value="Lipase_GDXG_put_SER_AS"/>
</dbReference>
<keyword evidence="6" id="KW-1185">Reference proteome</keyword>
<sequence length="326" mass="37206">MREERVSLRGKLVRDMMKNMMDSAMGHKFQTGEYRMNPVEPAWICPSEYEYEIVEMEKFQMEFLRPTGVCTGRVVLQLHGGGYIGPMKNIYRDFAVQYSQRSRGADVLTIDYRVAPKHPFPCALEDAVTAYQWLMKEKNYRVSDIVVAGDSAGGGLALALVMYLRDHALPLPAGVLVMSPWADLTCSGESHETNFHRDPQFGGTTDNMLHNSSYIGDADPHAPYLSPMFGDFTDFPPTLIQVGSEEVLLSDSLTVARKLREAHRKLRISVYDGMFHVFQMALRLIPESREAWEEAGRFLEIVYGVERTEEGRKVRLVRSNRKRKKR</sequence>
<keyword evidence="2 5" id="KW-0378">Hydrolase</keyword>
<evidence type="ECO:0000256" key="3">
    <source>
        <dbReference type="PROSITE-ProRule" id="PRU10038"/>
    </source>
</evidence>
<protein>
    <submittedName>
        <fullName evidence="5">Alpha/beta hydrolase</fullName>
    </submittedName>
</protein>
<feature type="active site" evidence="3">
    <location>
        <position position="151"/>
    </location>
</feature>
<dbReference type="AlphaFoldDB" id="A0AAE3AQN4"/>
<dbReference type="Proteomes" id="UP001198962">
    <property type="component" value="Unassembled WGS sequence"/>
</dbReference>
<accession>A0AAE3AQN4</accession>
<dbReference type="EMBL" id="JAJEPU010000002">
    <property type="protein sequence ID" value="MCC2163512.1"/>
    <property type="molecule type" value="Genomic_DNA"/>
</dbReference>
<dbReference type="RefSeq" id="WP_308450362.1">
    <property type="nucleotide sequence ID" value="NZ_JAJEPU010000002.1"/>
</dbReference>
<comment type="caution">
    <text evidence="5">The sequence shown here is derived from an EMBL/GenBank/DDBJ whole genome shotgun (WGS) entry which is preliminary data.</text>
</comment>
<dbReference type="InterPro" id="IPR050300">
    <property type="entry name" value="GDXG_lipolytic_enzyme"/>
</dbReference>
<proteinExistence type="inferred from homology"/>
<evidence type="ECO:0000313" key="6">
    <source>
        <dbReference type="Proteomes" id="UP001198962"/>
    </source>
</evidence>
<evidence type="ECO:0000256" key="2">
    <source>
        <dbReference type="ARBA" id="ARBA00022801"/>
    </source>
</evidence>
<dbReference type="Pfam" id="PF07859">
    <property type="entry name" value="Abhydrolase_3"/>
    <property type="match status" value="1"/>
</dbReference>
<evidence type="ECO:0000313" key="5">
    <source>
        <dbReference type="EMBL" id="MCC2163512.1"/>
    </source>
</evidence>
<comment type="similarity">
    <text evidence="1">Belongs to the 'GDXG' lipolytic enzyme family.</text>
</comment>
<name>A0AAE3AQN4_9FIRM</name>
<dbReference type="Gene3D" id="3.40.50.1820">
    <property type="entry name" value="alpha/beta hydrolase"/>
    <property type="match status" value="1"/>
</dbReference>
<dbReference type="GO" id="GO:0016787">
    <property type="term" value="F:hydrolase activity"/>
    <property type="evidence" value="ECO:0007669"/>
    <property type="project" value="UniProtKB-KW"/>
</dbReference>
<organism evidence="5 6">
    <name type="scientific">Brotaphodocola catenula</name>
    <dbReference type="NCBI Taxonomy" id="2885361"/>
    <lineage>
        <taxon>Bacteria</taxon>
        <taxon>Bacillati</taxon>
        <taxon>Bacillota</taxon>
        <taxon>Clostridia</taxon>
        <taxon>Lachnospirales</taxon>
        <taxon>Lachnospiraceae</taxon>
        <taxon>Brotaphodocola</taxon>
    </lineage>
</organism>
<dbReference type="InterPro" id="IPR029058">
    <property type="entry name" value="AB_hydrolase_fold"/>
</dbReference>
<evidence type="ECO:0000259" key="4">
    <source>
        <dbReference type="Pfam" id="PF07859"/>
    </source>
</evidence>
<dbReference type="SUPFAM" id="SSF53474">
    <property type="entry name" value="alpha/beta-Hydrolases"/>
    <property type="match status" value="1"/>
</dbReference>
<dbReference type="PANTHER" id="PTHR48081:SF8">
    <property type="entry name" value="ALPHA_BETA HYDROLASE FOLD-3 DOMAIN-CONTAINING PROTEIN-RELATED"/>
    <property type="match status" value="1"/>
</dbReference>
<reference evidence="5" key="1">
    <citation type="submission" date="2021-10" db="EMBL/GenBank/DDBJ databases">
        <title>Anaerobic single-cell dispensing facilitates the cultivation of human gut bacteria.</title>
        <authorList>
            <person name="Afrizal A."/>
        </authorList>
    </citation>
    <scope>NUCLEOTIDE SEQUENCE</scope>
    <source>
        <strain evidence="5">CLA-AA-H274</strain>
    </source>
</reference>